<dbReference type="GO" id="GO:0051301">
    <property type="term" value="P:cell division"/>
    <property type="evidence" value="ECO:0007669"/>
    <property type="project" value="UniProtKB-KW"/>
</dbReference>
<dbReference type="InterPro" id="IPR027417">
    <property type="entry name" value="P-loop_NTPase"/>
</dbReference>
<evidence type="ECO:0000313" key="1">
    <source>
        <dbReference type="EMBL" id="POB04493.1"/>
    </source>
</evidence>
<dbReference type="Proteomes" id="UP000243451">
    <property type="component" value="Unassembled WGS sequence"/>
</dbReference>
<dbReference type="EMBL" id="PPSK01000004">
    <property type="protein sequence ID" value="POB04493.1"/>
    <property type="molecule type" value="Genomic_DNA"/>
</dbReference>
<gene>
    <name evidence="1" type="ORF">C1949_05825</name>
</gene>
<name>A0A2P4EWV1_9GAMM</name>
<keyword evidence="1" id="KW-0132">Cell division</keyword>
<reference evidence="1 2" key="1">
    <citation type="submission" date="2018-01" db="EMBL/GenBank/DDBJ databases">
        <title>Draft genome of the type strain Pseudomonas oceani DSM 100277 isolated from the deep water in Okinawa trough, northwestern Pacific Ocean.</title>
        <authorList>
            <person name="Gomila M."/>
            <person name="Mulet M."/>
            <person name="Garcia-Valdes E."/>
            <person name="Lalucat J."/>
        </authorList>
    </citation>
    <scope>NUCLEOTIDE SEQUENCE [LARGE SCALE GENOMIC DNA]</scope>
    <source>
        <strain evidence="1 2">DSM 100277</strain>
    </source>
</reference>
<protein>
    <submittedName>
        <fullName evidence="1">Cell division protein ZipA</fullName>
    </submittedName>
</protein>
<dbReference type="Pfam" id="PF13671">
    <property type="entry name" value="AAA_33"/>
    <property type="match status" value="1"/>
</dbReference>
<dbReference type="AlphaFoldDB" id="A0A2P4EWV1"/>
<dbReference type="Gene3D" id="3.40.50.300">
    <property type="entry name" value="P-loop containing nucleotide triphosphate hydrolases"/>
    <property type="match status" value="1"/>
</dbReference>
<comment type="caution">
    <text evidence="1">The sequence shown here is derived from an EMBL/GenBank/DDBJ whole genome shotgun (WGS) entry which is preliminary data.</text>
</comment>
<accession>A0A2P4EWV1</accession>
<sequence length="165" mass="18781">MMKSGVLIFFCGKMGAGKSTRSRELSRERNAVLLSEDEWLAAIYPDRIKTLNDYITYSELLKPQIKKLVQSILSTGTNVVMDFPANTVSQRAWFKSIFSEIQAAHELIYIDQSDETCLKQIAKRRMEQPQRAATDTEEMFEVVTRHFVAPAPEEGFNTIVVAAER</sequence>
<organism evidence="1 2">
    <name type="scientific">Halopseudomonas oceani</name>
    <dbReference type="NCBI Taxonomy" id="1708783"/>
    <lineage>
        <taxon>Bacteria</taxon>
        <taxon>Pseudomonadati</taxon>
        <taxon>Pseudomonadota</taxon>
        <taxon>Gammaproteobacteria</taxon>
        <taxon>Pseudomonadales</taxon>
        <taxon>Pseudomonadaceae</taxon>
        <taxon>Halopseudomonas</taxon>
    </lineage>
</organism>
<proteinExistence type="predicted"/>
<evidence type="ECO:0000313" key="2">
    <source>
        <dbReference type="Proteomes" id="UP000243451"/>
    </source>
</evidence>
<keyword evidence="2" id="KW-1185">Reference proteome</keyword>
<dbReference type="SUPFAM" id="SSF52540">
    <property type="entry name" value="P-loop containing nucleoside triphosphate hydrolases"/>
    <property type="match status" value="1"/>
</dbReference>
<dbReference type="OrthoDB" id="531205at2"/>
<keyword evidence="1" id="KW-0131">Cell cycle</keyword>